<dbReference type="AlphaFoldDB" id="A0A0K2TQU5"/>
<proteinExistence type="predicted"/>
<protein>
    <submittedName>
        <fullName evidence="1">Uncharacterized protein</fullName>
    </submittedName>
</protein>
<reference evidence="1" key="1">
    <citation type="submission" date="2014-05" db="EMBL/GenBank/DDBJ databases">
        <authorList>
            <person name="Chronopoulou M."/>
        </authorList>
    </citation>
    <scope>NUCLEOTIDE SEQUENCE</scope>
    <source>
        <tissue evidence="1">Whole organism</tissue>
    </source>
</reference>
<sequence>MNYKTYKVGWYSNTSIYGSPWSRIFEKEKVSREFGRIFCVLFHLSASFIDSRNSYRTKLNYRFSQLLM</sequence>
<evidence type="ECO:0000313" key="1">
    <source>
        <dbReference type="EMBL" id="CDW28047.1"/>
    </source>
</evidence>
<accession>A0A0K2TQU5</accession>
<dbReference type="EMBL" id="HACA01010686">
    <property type="protein sequence ID" value="CDW28047.1"/>
    <property type="molecule type" value="Transcribed_RNA"/>
</dbReference>
<organism evidence="1">
    <name type="scientific">Lepeophtheirus salmonis</name>
    <name type="common">Salmon louse</name>
    <name type="synonym">Caligus salmonis</name>
    <dbReference type="NCBI Taxonomy" id="72036"/>
    <lineage>
        <taxon>Eukaryota</taxon>
        <taxon>Metazoa</taxon>
        <taxon>Ecdysozoa</taxon>
        <taxon>Arthropoda</taxon>
        <taxon>Crustacea</taxon>
        <taxon>Multicrustacea</taxon>
        <taxon>Hexanauplia</taxon>
        <taxon>Copepoda</taxon>
        <taxon>Siphonostomatoida</taxon>
        <taxon>Caligidae</taxon>
        <taxon>Lepeophtheirus</taxon>
    </lineage>
</organism>
<name>A0A0K2TQU5_LEPSM</name>